<keyword evidence="2" id="KW-1185">Reference proteome</keyword>
<evidence type="ECO:0000313" key="1">
    <source>
        <dbReference type="EMBL" id="CAD2220971.1"/>
    </source>
</evidence>
<sequence>MSQLLVSEGGIVNIGTYFFNGFSRKPPCCFEKVEIEKNGAGWSSSLPLKTTFSNYSKVKVPSLALTYSEENFFSVAVVRCDTWAIQWVVQTENFLSGSSIESLALLGGDVVCGTYKKNKDKGFFIASRFDIARVDSRENRTSRSFVAKPHQMELAGVNVNALIALEPVSATSFVTLESNGVVRLHELSPKPSEENKYIQKSTVVTDALGKPNKDAALLTRITSSHTFVAVYTPEKVEFLSVENETLWEKPKCQKIPIQTEKDCKIVDVSFAGDFNLLLTLEKTSGKKSAHFYQFHTILPVSNNAVELTAMDKIAVPATPLRHAYNEMTNTSVVFCSTVPLKELEKLSLDEKVASVVRAEFSLEQGPFTSQDVSSVSWKKMENSFTNYQPTEEDMPEGMTGSDALHTGNRGHWTPLQLYYVLENLRGTSTERSFFSIKTSAATHTRLIKQWHNATVGVQKLLSDSSTAPLACVTPWNPRHLRRALRLLSSSELTHLLRTVEECLQTSKTTPYASHPSFTYQSVATAVVDLLLHIVTLSRQVGLVLEESQVATIVALLRASREAGHRLTRPIARIEAVLDSSLQQHALRSLFTQQSSLREEETLQELEENFTGKAREMNWTRQLHTRYPANTWAQYLAQDSDTHLATAEAAAAYLKEAQEFCRRTGRNEEILEVSTWETEGRQPCGDKALDAFERGLLCLEK</sequence>
<name>A0A7G2CPS8_9TRYP</name>
<gene>
    <name evidence="1" type="ORF">ADEAN_000849600</name>
</gene>
<accession>A0A7G2CPS8</accession>
<dbReference type="VEuPathDB" id="TriTrypDB:ADEAN_000849600"/>
<dbReference type="EMBL" id="LR877163">
    <property type="protein sequence ID" value="CAD2220971.1"/>
    <property type="molecule type" value="Genomic_DNA"/>
</dbReference>
<dbReference type="Proteomes" id="UP000515908">
    <property type="component" value="Chromosome 19"/>
</dbReference>
<protein>
    <submittedName>
        <fullName evidence="1">Uncharacterized protein</fullName>
    </submittedName>
</protein>
<evidence type="ECO:0000313" key="2">
    <source>
        <dbReference type="Proteomes" id="UP000515908"/>
    </source>
</evidence>
<reference evidence="1 2" key="1">
    <citation type="submission" date="2020-08" db="EMBL/GenBank/DDBJ databases">
        <authorList>
            <person name="Newling K."/>
            <person name="Davey J."/>
            <person name="Forrester S."/>
        </authorList>
    </citation>
    <scope>NUCLEOTIDE SEQUENCE [LARGE SCALE GENOMIC DNA]</scope>
    <source>
        <strain evidence="2">Crithidia deanei Carvalho (ATCC PRA-265)</strain>
    </source>
</reference>
<proteinExistence type="predicted"/>
<organism evidence="1 2">
    <name type="scientific">Angomonas deanei</name>
    <dbReference type="NCBI Taxonomy" id="59799"/>
    <lineage>
        <taxon>Eukaryota</taxon>
        <taxon>Discoba</taxon>
        <taxon>Euglenozoa</taxon>
        <taxon>Kinetoplastea</taxon>
        <taxon>Metakinetoplastina</taxon>
        <taxon>Trypanosomatida</taxon>
        <taxon>Trypanosomatidae</taxon>
        <taxon>Strigomonadinae</taxon>
        <taxon>Angomonas</taxon>
    </lineage>
</organism>
<dbReference type="AlphaFoldDB" id="A0A7G2CPS8"/>